<sequence length="220" mass="23902">MANKGQGDARQNKIVITKMEEFVLGMQSSGETCKLDAQDVSADEDGDAASSGTLAKDDASRLAVIGEEAGIGDAVKKAEEEGAVKPDDVLHEVSVGKGLAGALRLLKDRGTLNEGDARTSNKKKSKPGGTKDGPKEIHIERTDEFGRVMTMKEAFRELSHKFHGKGPGKTKQEKRQRKYQDELKTKRMKSSDTPLMSAEKMREAQARGKTPYLVLSGRAK</sequence>
<evidence type="ECO:0000313" key="2">
    <source>
        <dbReference type="Proteomes" id="UP001732700"/>
    </source>
</evidence>
<evidence type="ECO:0000313" key="1">
    <source>
        <dbReference type="EnsemblPlants" id="AVESA.00010b.r2.4DG0758640.2.CDS"/>
    </source>
</evidence>
<organism evidence="1 2">
    <name type="scientific">Avena sativa</name>
    <name type="common">Oat</name>
    <dbReference type="NCBI Taxonomy" id="4498"/>
    <lineage>
        <taxon>Eukaryota</taxon>
        <taxon>Viridiplantae</taxon>
        <taxon>Streptophyta</taxon>
        <taxon>Embryophyta</taxon>
        <taxon>Tracheophyta</taxon>
        <taxon>Spermatophyta</taxon>
        <taxon>Magnoliopsida</taxon>
        <taxon>Liliopsida</taxon>
        <taxon>Poales</taxon>
        <taxon>Poaceae</taxon>
        <taxon>BOP clade</taxon>
        <taxon>Pooideae</taxon>
        <taxon>Poodae</taxon>
        <taxon>Poeae</taxon>
        <taxon>Poeae Chloroplast Group 1 (Aveneae type)</taxon>
        <taxon>Aveninae</taxon>
        <taxon>Avena</taxon>
    </lineage>
</organism>
<keyword evidence="2" id="KW-1185">Reference proteome</keyword>
<proteinExistence type="predicted"/>
<name>A0ACD5X5S7_AVESA</name>
<protein>
    <submittedName>
        <fullName evidence="1">Uncharacterized protein</fullName>
    </submittedName>
</protein>
<dbReference type="EnsemblPlants" id="AVESA.00010b.r2.4DG0758640.2">
    <property type="protein sequence ID" value="AVESA.00010b.r2.4DG0758640.2.CDS"/>
    <property type="gene ID" value="AVESA.00010b.r2.4DG0758640"/>
</dbReference>
<reference evidence="1" key="2">
    <citation type="submission" date="2025-09" db="UniProtKB">
        <authorList>
            <consortium name="EnsemblPlants"/>
        </authorList>
    </citation>
    <scope>IDENTIFICATION</scope>
</reference>
<dbReference type="Proteomes" id="UP001732700">
    <property type="component" value="Chromosome 4D"/>
</dbReference>
<reference evidence="1" key="1">
    <citation type="submission" date="2021-05" db="EMBL/GenBank/DDBJ databases">
        <authorList>
            <person name="Scholz U."/>
            <person name="Mascher M."/>
            <person name="Fiebig A."/>
        </authorList>
    </citation>
    <scope>NUCLEOTIDE SEQUENCE [LARGE SCALE GENOMIC DNA]</scope>
</reference>
<accession>A0ACD5X5S7</accession>